<dbReference type="AlphaFoldDB" id="A0A963YYW9"/>
<sequence length="143" mass="15807">MIGWRLCREAYADLSGQGAALYGGRWNSPGHPLVYLAETAALTVLEVRVHLDLPPELLPEDFCLVSVDLGDLPVEKLAQNPVDPQAFGELWLRQGRSPLLRVPSAIVPESHNLLLNPRHPKASAAQIASRRPFRFDARLWAGN</sequence>
<comment type="caution">
    <text evidence="2">The sequence shown here is derived from an EMBL/GenBank/DDBJ whole genome shotgun (WGS) entry which is preliminary data.</text>
</comment>
<dbReference type="EMBL" id="JAESVA010000002">
    <property type="protein sequence ID" value="MCB8879446.1"/>
    <property type="molecule type" value="Genomic_DNA"/>
</dbReference>
<evidence type="ECO:0000313" key="3">
    <source>
        <dbReference type="Proteomes" id="UP000721844"/>
    </source>
</evidence>
<evidence type="ECO:0000313" key="2">
    <source>
        <dbReference type="EMBL" id="MCB8879446.1"/>
    </source>
</evidence>
<proteinExistence type="predicted"/>
<feature type="domain" description="RES" evidence="1">
    <location>
        <begin position="13"/>
        <end position="129"/>
    </location>
</feature>
<reference evidence="2 3" key="1">
    <citation type="journal article" date="2021" name="Microorganisms">
        <title>Acidisoma silvae sp. nov. and Acidisomacellulosilytica sp. nov., Two Acidophilic Bacteria Isolated from Decaying Wood, Hydrolyzing Cellulose and Producing Poly-3-hydroxybutyrate.</title>
        <authorList>
            <person name="Mieszkin S."/>
            <person name="Pouder E."/>
            <person name="Uroz S."/>
            <person name="Simon-Colin C."/>
            <person name="Alain K."/>
        </authorList>
    </citation>
    <scope>NUCLEOTIDE SEQUENCE [LARGE SCALE GENOMIC DNA]</scope>
    <source>
        <strain evidence="2 3">HW T5.17</strain>
    </source>
</reference>
<dbReference type="InterPro" id="IPR014914">
    <property type="entry name" value="RES_dom"/>
</dbReference>
<evidence type="ECO:0000259" key="1">
    <source>
        <dbReference type="SMART" id="SM00953"/>
    </source>
</evidence>
<gene>
    <name evidence="2" type="ORF">ACELLULO517_04320</name>
</gene>
<name>A0A963YYW9_9PROT</name>
<dbReference type="Pfam" id="PF08808">
    <property type="entry name" value="RES"/>
    <property type="match status" value="1"/>
</dbReference>
<keyword evidence="3" id="KW-1185">Reference proteome</keyword>
<dbReference type="RefSeq" id="WP_227306083.1">
    <property type="nucleotide sequence ID" value="NZ_JAESVA010000002.1"/>
</dbReference>
<organism evidence="2 3">
    <name type="scientific">Acidisoma cellulosilyticum</name>
    <dbReference type="NCBI Taxonomy" id="2802395"/>
    <lineage>
        <taxon>Bacteria</taxon>
        <taxon>Pseudomonadati</taxon>
        <taxon>Pseudomonadota</taxon>
        <taxon>Alphaproteobacteria</taxon>
        <taxon>Acetobacterales</taxon>
        <taxon>Acidocellaceae</taxon>
        <taxon>Acidisoma</taxon>
    </lineage>
</organism>
<protein>
    <submittedName>
        <fullName evidence="2">RES family NAD+ phosphorylase</fullName>
    </submittedName>
</protein>
<dbReference type="Proteomes" id="UP000721844">
    <property type="component" value="Unassembled WGS sequence"/>
</dbReference>
<accession>A0A963YYW9</accession>
<dbReference type="SMART" id="SM00953">
    <property type="entry name" value="RES"/>
    <property type="match status" value="1"/>
</dbReference>